<dbReference type="Gene3D" id="1.10.150.320">
    <property type="entry name" value="Photosystem II 12 kDa extrinsic protein"/>
    <property type="match status" value="1"/>
</dbReference>
<dbReference type="OMA" id="ARNRTMA"/>
<keyword evidence="4" id="KW-1185">Reference proteome</keyword>
<evidence type="ECO:0000256" key="1">
    <source>
        <dbReference type="PROSITE-ProRule" id="PRU00047"/>
    </source>
</evidence>
<dbReference type="KEGG" id="lak:106175329"/>
<dbReference type="SUPFAM" id="SSF47781">
    <property type="entry name" value="RuvA domain 2-like"/>
    <property type="match status" value="1"/>
</dbReference>
<dbReference type="PROSITE" id="PS50158">
    <property type="entry name" value="ZF_CCHC"/>
    <property type="match status" value="1"/>
</dbReference>
<name>A0A1S3JRU8_LINAN</name>
<keyword evidence="1" id="KW-0479">Metal-binding</keyword>
<dbReference type="SUPFAM" id="SSF57756">
    <property type="entry name" value="Retrovirus zinc finger-like domains"/>
    <property type="match status" value="1"/>
</dbReference>
<feature type="domain" description="CCHC-type" evidence="3">
    <location>
        <begin position="449"/>
        <end position="464"/>
    </location>
</feature>
<evidence type="ECO:0000313" key="4">
    <source>
        <dbReference type="Proteomes" id="UP000085678"/>
    </source>
</evidence>
<dbReference type="InterPro" id="IPR001878">
    <property type="entry name" value="Znf_CCHC"/>
</dbReference>
<dbReference type="InterPro" id="IPR048270">
    <property type="entry name" value="PNMA_C"/>
</dbReference>
<dbReference type="InterPro" id="IPR036875">
    <property type="entry name" value="Znf_CCHC_sf"/>
</dbReference>
<keyword evidence="1" id="KW-0862">Zinc</keyword>
<dbReference type="GO" id="GO:0008270">
    <property type="term" value="F:zinc ion binding"/>
    <property type="evidence" value="ECO:0007669"/>
    <property type="project" value="UniProtKB-KW"/>
</dbReference>
<dbReference type="InterPro" id="IPR010994">
    <property type="entry name" value="RuvA_2-like"/>
</dbReference>
<keyword evidence="1" id="KW-0863">Zinc-finger</keyword>
<dbReference type="Proteomes" id="UP000085678">
    <property type="component" value="Unplaced"/>
</dbReference>
<proteinExistence type="predicted"/>
<dbReference type="GO" id="GO:0003676">
    <property type="term" value="F:nucleic acid binding"/>
    <property type="evidence" value="ECO:0007669"/>
    <property type="project" value="InterPro"/>
</dbReference>
<dbReference type="InParanoid" id="A0A1S3JRU8"/>
<evidence type="ECO:0000313" key="5">
    <source>
        <dbReference type="RefSeq" id="XP_013412724.1"/>
    </source>
</evidence>
<organism evidence="4 5">
    <name type="scientific">Lingula anatina</name>
    <name type="common">Brachiopod</name>
    <name type="synonym">Lingula unguis</name>
    <dbReference type="NCBI Taxonomy" id="7574"/>
    <lineage>
        <taxon>Eukaryota</taxon>
        <taxon>Metazoa</taxon>
        <taxon>Spiralia</taxon>
        <taxon>Lophotrochozoa</taxon>
        <taxon>Brachiopoda</taxon>
        <taxon>Linguliformea</taxon>
        <taxon>Lingulata</taxon>
        <taxon>Lingulida</taxon>
        <taxon>Linguloidea</taxon>
        <taxon>Lingulidae</taxon>
        <taxon>Lingula</taxon>
    </lineage>
</organism>
<feature type="region of interest" description="Disordered" evidence="2">
    <location>
        <begin position="168"/>
        <end position="217"/>
    </location>
</feature>
<feature type="compositionally biased region" description="Polar residues" evidence="2">
    <location>
        <begin position="169"/>
        <end position="190"/>
    </location>
</feature>
<dbReference type="AlphaFoldDB" id="A0A1S3JRU8"/>
<accession>A0A1S3JRU8</accession>
<dbReference type="PANTHER" id="PTHR45823:SF1">
    <property type="entry name" value="T-SNARE COILED-COIL HOMOLOGY DOMAIN-CONTAINING PROTEIN"/>
    <property type="match status" value="1"/>
</dbReference>
<protein>
    <submittedName>
        <fullName evidence="5">Uncharacterized protein LOC106175329</fullName>
    </submittedName>
</protein>
<sequence>MWDQGDRSKLGETRVVGPTFSLHAVPAVQVNFASEEELAAIPGVGARLARALVSVRENAGNITRSVLETLCRRTFTEIELEGIDFAPNSSFQDPECDDAGPASAIKTEVSPPRSSSDWASLLKPNVDAAKPVVATSLAPPVVSAGGAPAPKPLLLTPAAFTVGRPEQGRNISQPIFSPPDSVSTASSEIGSSEGPRGPVSPVVTPRTGRARDPLRSLPKSLNYDGSSNWESFELKFTRFVQSHDWTEEERLDGLIWCLNGKALDFFRLIHTQGVVSYLALLRRMKERFGDVDTPVSAQTRFQQASQLAGESLEEWADRVMTLGCKAFTRLPDEFVSRQNVYKFCQGLWDREAGQEVCLREPASIQDAIRLVRKFQQVHAAFGEKRDKKRLLVRNDEQEPRVCAAAAPSASAPTSLDFTKALKELEERLTKSLQSGNGRRYPARNRTMACYNCGEVGHFRNNCPKKALNKNGSGK</sequence>
<gene>
    <name evidence="5" type="primary">LOC106175329</name>
</gene>
<dbReference type="OrthoDB" id="6161332at2759"/>
<dbReference type="Pfam" id="PF00098">
    <property type="entry name" value="zf-CCHC"/>
    <property type="match status" value="1"/>
</dbReference>
<dbReference type="Gene3D" id="4.10.60.10">
    <property type="entry name" value="Zinc finger, CCHC-type"/>
    <property type="match status" value="1"/>
</dbReference>
<dbReference type="Pfam" id="PF14893">
    <property type="entry name" value="PNMA"/>
    <property type="match status" value="1"/>
</dbReference>
<feature type="region of interest" description="Disordered" evidence="2">
    <location>
        <begin position="89"/>
        <end position="118"/>
    </location>
</feature>
<evidence type="ECO:0000259" key="3">
    <source>
        <dbReference type="PROSITE" id="PS50158"/>
    </source>
</evidence>
<dbReference type="RefSeq" id="XP_013412724.1">
    <property type="nucleotide sequence ID" value="XM_013557270.1"/>
</dbReference>
<dbReference type="PANTHER" id="PTHR45823">
    <property type="entry name" value="T-SNARE COILED-COIL HOMOLOGY DOMAIN-CONTAINING PROTEIN"/>
    <property type="match status" value="1"/>
</dbReference>
<evidence type="ECO:0000256" key="2">
    <source>
        <dbReference type="SAM" id="MobiDB-lite"/>
    </source>
</evidence>
<dbReference type="SMART" id="SM00343">
    <property type="entry name" value="ZnF_C2HC"/>
    <property type="match status" value="1"/>
</dbReference>
<reference evidence="5" key="1">
    <citation type="submission" date="2025-08" db="UniProtKB">
        <authorList>
            <consortium name="RefSeq"/>
        </authorList>
    </citation>
    <scope>IDENTIFICATION</scope>
    <source>
        <tissue evidence="5">Gonads</tissue>
    </source>
</reference>
<dbReference type="GeneID" id="106175329"/>